<evidence type="ECO:0000256" key="12">
    <source>
        <dbReference type="ARBA" id="ARBA00049181"/>
    </source>
</evidence>
<keyword evidence="7 14" id="KW-1133">Transmembrane helix</keyword>
<feature type="region of interest" description="Disordered" evidence="13">
    <location>
        <begin position="35"/>
        <end position="64"/>
    </location>
</feature>
<dbReference type="EC" id="2.4.2.42" evidence="11"/>
<dbReference type="InterPro" id="IPR051993">
    <property type="entry name" value="Glycosyltransferase_8"/>
</dbReference>
<gene>
    <name evidence="15" type="ORF">MAR_009392</name>
</gene>
<dbReference type="InterPro" id="IPR002495">
    <property type="entry name" value="Glyco_trans_8"/>
</dbReference>
<feature type="transmembrane region" description="Helical" evidence="14">
    <location>
        <begin position="12"/>
        <end position="30"/>
    </location>
</feature>
<evidence type="ECO:0000256" key="9">
    <source>
        <dbReference type="ARBA" id="ARBA00023180"/>
    </source>
</evidence>
<accession>A0ABY7E0W9</accession>
<dbReference type="PANTHER" id="PTHR46012">
    <property type="entry name" value="IP22168P"/>
    <property type="match status" value="1"/>
</dbReference>
<keyword evidence="3" id="KW-0328">Glycosyltransferase</keyword>
<sequence>MRCVVRSWRMLFKLGLTVIVLVAVYMYYAIDQPESSNTEEESNPHLPQESKDVQTHERAENKPEIDKASDWAGHIHIAVVVCGDRAEETLVMFKSTVLFTVTPLMFHIFTEPHLRKHFQEQLAFWPEKYRQKIDYQLYNITFPEQEGVKAEDWRKLFKPCACQRLFIPDMLRDIDSVLYVDTDILFLSPLEQIWSLFSRFNSTQLAAVSIEHEDKAIGWYNRFARHPFYGEVGVNSGVMLMNLTRLRASTWLQSVQNYYKEYRLKITWGDQDLINIYFHYHPDQLYVFSCELNYRPDHCMYMSVCKPAEKLGAVILHGCRRVWFEDKQPAFKAVYKTFKEHYLGGSLRYELLESLKRNLQSAPQSSCGKVPNLFTRSIENYLDSREQEKT</sequence>
<comment type="catalytic activity">
    <reaction evidence="12">
        <text>3-O-(beta-D-glucosyl)-L-seryl-[EGF-like domain protein] + UDP-alpha-D-xylose = 3-O-[alpha-D-xylosyl-(1-&gt;3)-beta-D-glucosyl]-L-seryl-[EGF-like domain protein] + UDP + H(+)</text>
        <dbReference type="Rhea" id="RHEA:56064"/>
        <dbReference type="Rhea" id="RHEA-COMP:14610"/>
        <dbReference type="Rhea" id="RHEA-COMP:14611"/>
        <dbReference type="ChEBI" id="CHEBI:15378"/>
        <dbReference type="ChEBI" id="CHEBI:57632"/>
        <dbReference type="ChEBI" id="CHEBI:58223"/>
        <dbReference type="ChEBI" id="CHEBI:140575"/>
        <dbReference type="ChEBI" id="CHEBI:140576"/>
        <dbReference type="EC" id="2.4.2.42"/>
    </reaction>
</comment>
<evidence type="ECO:0000313" key="15">
    <source>
        <dbReference type="EMBL" id="WAR02834.1"/>
    </source>
</evidence>
<dbReference type="EMBL" id="CP111015">
    <property type="protein sequence ID" value="WAR02834.1"/>
    <property type="molecule type" value="Genomic_DNA"/>
</dbReference>
<comment type="similarity">
    <text evidence="2">Belongs to the glycosyltransferase 8 family.</text>
</comment>
<evidence type="ECO:0000256" key="14">
    <source>
        <dbReference type="SAM" id="Phobius"/>
    </source>
</evidence>
<evidence type="ECO:0000256" key="1">
    <source>
        <dbReference type="ARBA" id="ARBA00004606"/>
    </source>
</evidence>
<evidence type="ECO:0000256" key="11">
    <source>
        <dbReference type="ARBA" id="ARBA00038854"/>
    </source>
</evidence>
<evidence type="ECO:0000256" key="7">
    <source>
        <dbReference type="ARBA" id="ARBA00022989"/>
    </source>
</evidence>
<keyword evidence="5 14" id="KW-0812">Transmembrane</keyword>
<protein>
    <recommendedName>
        <fullName evidence="11">UDP-D-xylose:beta-D-glucoside alpha-1,3-D-xylosyltransferase</fullName>
        <ecNumber evidence="11">2.4.2.42</ecNumber>
    </recommendedName>
</protein>
<keyword evidence="8 14" id="KW-0472">Membrane</keyword>
<evidence type="ECO:0000313" key="16">
    <source>
        <dbReference type="Proteomes" id="UP001164746"/>
    </source>
</evidence>
<evidence type="ECO:0000256" key="3">
    <source>
        <dbReference type="ARBA" id="ARBA00022676"/>
    </source>
</evidence>
<dbReference type="Pfam" id="PF01501">
    <property type="entry name" value="Glyco_transf_8"/>
    <property type="match status" value="1"/>
</dbReference>
<keyword evidence="16" id="KW-1185">Reference proteome</keyword>
<reference evidence="15" key="1">
    <citation type="submission" date="2022-11" db="EMBL/GenBank/DDBJ databases">
        <title>Centuries of genome instability and evolution in soft-shell clam transmissible cancer (bioRxiv).</title>
        <authorList>
            <person name="Hart S.F.M."/>
            <person name="Yonemitsu M.A."/>
            <person name="Giersch R.M."/>
            <person name="Beal B.F."/>
            <person name="Arriagada G."/>
            <person name="Davis B.W."/>
            <person name="Ostrander E.A."/>
            <person name="Goff S.P."/>
            <person name="Metzger M.J."/>
        </authorList>
    </citation>
    <scope>NUCLEOTIDE SEQUENCE</scope>
    <source>
        <strain evidence="15">MELC-2E11</strain>
        <tissue evidence="15">Siphon/mantle</tissue>
    </source>
</reference>
<keyword evidence="9" id="KW-0325">Glycoprotein</keyword>
<feature type="compositionally biased region" description="Basic and acidic residues" evidence="13">
    <location>
        <begin position="48"/>
        <end position="64"/>
    </location>
</feature>
<evidence type="ECO:0000256" key="13">
    <source>
        <dbReference type="SAM" id="MobiDB-lite"/>
    </source>
</evidence>
<comment type="function">
    <text evidence="10">Glycosyltransferase which elongates the O-linked glucose attached to EGF-like repeats in the extracellular domain of Notch proteins by catalyzing the addition of xylose.</text>
</comment>
<organism evidence="15 16">
    <name type="scientific">Mya arenaria</name>
    <name type="common">Soft-shell clam</name>
    <dbReference type="NCBI Taxonomy" id="6604"/>
    <lineage>
        <taxon>Eukaryota</taxon>
        <taxon>Metazoa</taxon>
        <taxon>Spiralia</taxon>
        <taxon>Lophotrochozoa</taxon>
        <taxon>Mollusca</taxon>
        <taxon>Bivalvia</taxon>
        <taxon>Autobranchia</taxon>
        <taxon>Heteroconchia</taxon>
        <taxon>Euheterodonta</taxon>
        <taxon>Imparidentia</taxon>
        <taxon>Neoheterodontei</taxon>
        <taxon>Myida</taxon>
        <taxon>Myoidea</taxon>
        <taxon>Myidae</taxon>
        <taxon>Mya</taxon>
    </lineage>
</organism>
<dbReference type="SUPFAM" id="SSF53448">
    <property type="entry name" value="Nucleotide-diphospho-sugar transferases"/>
    <property type="match status" value="1"/>
</dbReference>
<keyword evidence="6" id="KW-0735">Signal-anchor</keyword>
<dbReference type="PANTHER" id="PTHR46012:SF2">
    <property type="entry name" value="IP22168P"/>
    <property type="match status" value="1"/>
</dbReference>
<evidence type="ECO:0000256" key="6">
    <source>
        <dbReference type="ARBA" id="ARBA00022968"/>
    </source>
</evidence>
<evidence type="ECO:0000256" key="8">
    <source>
        <dbReference type="ARBA" id="ARBA00023136"/>
    </source>
</evidence>
<comment type="subcellular location">
    <subcellularLocation>
        <location evidence="1">Membrane</location>
        <topology evidence="1">Single-pass type II membrane protein</topology>
    </subcellularLocation>
</comment>
<keyword evidence="4" id="KW-0808">Transferase</keyword>
<evidence type="ECO:0000256" key="2">
    <source>
        <dbReference type="ARBA" id="ARBA00006351"/>
    </source>
</evidence>
<dbReference type="InterPro" id="IPR029044">
    <property type="entry name" value="Nucleotide-diphossugar_trans"/>
</dbReference>
<dbReference type="Proteomes" id="UP001164746">
    <property type="component" value="Chromosome 4"/>
</dbReference>
<dbReference type="Gene3D" id="3.90.550.10">
    <property type="entry name" value="Spore Coat Polysaccharide Biosynthesis Protein SpsA, Chain A"/>
    <property type="match status" value="1"/>
</dbReference>
<name>A0ABY7E0W9_MYAAR</name>
<proteinExistence type="inferred from homology"/>
<evidence type="ECO:0000256" key="10">
    <source>
        <dbReference type="ARBA" id="ARBA00037301"/>
    </source>
</evidence>
<evidence type="ECO:0000256" key="4">
    <source>
        <dbReference type="ARBA" id="ARBA00022679"/>
    </source>
</evidence>
<evidence type="ECO:0000256" key="5">
    <source>
        <dbReference type="ARBA" id="ARBA00022692"/>
    </source>
</evidence>